<dbReference type="Gene3D" id="1.20.1290.10">
    <property type="entry name" value="AhpD-like"/>
    <property type="match status" value="1"/>
</dbReference>
<proteinExistence type="predicted"/>
<comment type="caution">
    <text evidence="1">The sequence shown here is derived from an EMBL/GenBank/DDBJ whole genome shotgun (WGS) entry which is preliminary data.</text>
</comment>
<dbReference type="RefSeq" id="WP_203006957.1">
    <property type="nucleotide sequence ID" value="NZ_JADWYU010000226.1"/>
</dbReference>
<evidence type="ECO:0000313" key="2">
    <source>
        <dbReference type="Proteomes" id="UP000604475"/>
    </source>
</evidence>
<reference evidence="1" key="1">
    <citation type="submission" date="2020-12" db="EMBL/GenBank/DDBJ databases">
        <title>Genomic characterization of non-nitrogen-fixing Frankia strains.</title>
        <authorList>
            <person name="Carlos-Shanley C."/>
            <person name="Guerra T."/>
            <person name="Hahn D."/>
        </authorList>
    </citation>
    <scope>NUCLEOTIDE SEQUENCE</scope>
    <source>
        <strain evidence="1">CN6</strain>
    </source>
</reference>
<organism evidence="1 2">
    <name type="scientific">Frankia nepalensis</name>
    <dbReference type="NCBI Taxonomy" id="1836974"/>
    <lineage>
        <taxon>Bacteria</taxon>
        <taxon>Bacillati</taxon>
        <taxon>Actinomycetota</taxon>
        <taxon>Actinomycetes</taxon>
        <taxon>Frankiales</taxon>
        <taxon>Frankiaceae</taxon>
        <taxon>Frankia</taxon>
    </lineage>
</organism>
<keyword evidence="2" id="KW-1185">Reference proteome</keyword>
<accession>A0A937UTH8</accession>
<dbReference type="Proteomes" id="UP000604475">
    <property type="component" value="Unassembled WGS sequence"/>
</dbReference>
<dbReference type="SUPFAM" id="SSF69118">
    <property type="entry name" value="AhpD-like"/>
    <property type="match status" value="1"/>
</dbReference>
<protein>
    <submittedName>
        <fullName evidence="1">Carboxymuconolactone decarboxylase family protein</fullName>
    </submittedName>
</protein>
<name>A0A937UTH8_9ACTN</name>
<dbReference type="InterPro" id="IPR029032">
    <property type="entry name" value="AhpD-like"/>
</dbReference>
<dbReference type="PANTHER" id="PTHR34846:SF10">
    <property type="entry name" value="CYTOPLASMIC PROTEIN"/>
    <property type="match status" value="1"/>
</dbReference>
<dbReference type="AlphaFoldDB" id="A0A937UTH8"/>
<evidence type="ECO:0000313" key="1">
    <source>
        <dbReference type="EMBL" id="MBL7630031.1"/>
    </source>
</evidence>
<dbReference type="EMBL" id="JAEACQ010000241">
    <property type="protein sequence ID" value="MBL7630031.1"/>
    <property type="molecule type" value="Genomic_DNA"/>
</dbReference>
<dbReference type="PANTHER" id="PTHR34846">
    <property type="entry name" value="4-CARBOXYMUCONOLACTONE DECARBOXYLASE FAMILY PROTEIN (AFU_ORTHOLOGUE AFUA_6G11590)"/>
    <property type="match status" value="1"/>
</dbReference>
<sequence length="172" mass="18615">MRLAPPAGGTTLFDHQPELFRSFNQLYGTLWSHGVLDQGVKEAGRLRNARYVDCKICRNLRFEGATAAGLTEDLIELIEDGYEDSDLPHRYKLAIRYTDVLITDPAALSDELKAELAAAFTPAEIVELTATVTLAAAFSKVAVAWGPPPEIPVLAIPTPAPDGAVTEVAARR</sequence>
<gene>
    <name evidence="1" type="ORF">I7412_23250</name>
</gene>